<dbReference type="InterPro" id="IPR036890">
    <property type="entry name" value="HATPase_C_sf"/>
</dbReference>
<sequence>MEGQTLAGALGSNEAFAGFSRLRISMVLSDPRQDDNPIIYVNDAFERMTGYSASEVIGRNCRFLQGEKTDKRDVDRIRHAIATQSEVSVDILNYRANGTPFTNRLIVAPIAGDDGEALFFLGVQKELTEQDRGTDNRITADRLSVVQGFVHRDLAMILSSLREPDKNVELPTLRELEALPRRLETLQLVYEEMRLTGGIDGLGKVDLGTVIARVSSAIAHYEGRAGVRFTQTVERAEITLDRATRLALIVSETLHNAFNHAFSLQDEGRIELRVTNLSGGGVRILISDDGEGMPADMAWPNDKFAGGRLVRGLLNGLDATLNVVRGAAGTVVLLDVPVDFEA</sequence>
<dbReference type="GO" id="GO:0004673">
    <property type="term" value="F:protein histidine kinase activity"/>
    <property type="evidence" value="ECO:0007669"/>
    <property type="project" value="UniProtKB-EC"/>
</dbReference>
<evidence type="ECO:0000256" key="3">
    <source>
        <dbReference type="ARBA" id="ARBA00022991"/>
    </source>
</evidence>
<dbReference type="InterPro" id="IPR035965">
    <property type="entry name" value="PAS-like_dom_sf"/>
</dbReference>
<dbReference type="InterPro" id="IPR001610">
    <property type="entry name" value="PAC"/>
</dbReference>
<accession>A0A3B0MYZ8</accession>
<reference evidence="7" key="1">
    <citation type="submission" date="2018-08" db="EMBL/GenBank/DDBJ databases">
        <authorList>
            <person name="Rodrigo-Torres L."/>
            <person name="Arahal R. D."/>
            <person name="Lucena T."/>
        </authorList>
    </citation>
    <scope>NUCLEOTIDE SEQUENCE [LARGE SCALE GENOMIC DNA]</scope>
    <source>
        <strain evidence="7">CECT 7235</strain>
    </source>
</reference>
<dbReference type="PANTHER" id="PTHR47429:SF2">
    <property type="entry name" value="PROTEIN TWIN LOV 1"/>
    <property type="match status" value="1"/>
</dbReference>
<evidence type="ECO:0000259" key="5">
    <source>
        <dbReference type="PROSITE" id="PS50113"/>
    </source>
</evidence>
<dbReference type="OrthoDB" id="489241at2"/>
<dbReference type="EC" id="2.7.13.3" evidence="6"/>
<proteinExistence type="predicted"/>
<dbReference type="Gene3D" id="3.30.565.10">
    <property type="entry name" value="Histidine kinase-like ATPase, C-terminal domain"/>
    <property type="match status" value="1"/>
</dbReference>
<evidence type="ECO:0000313" key="6">
    <source>
        <dbReference type="EMBL" id="SUZ33026.1"/>
    </source>
</evidence>
<evidence type="ECO:0000256" key="2">
    <source>
        <dbReference type="ARBA" id="ARBA00022643"/>
    </source>
</evidence>
<dbReference type="PANTHER" id="PTHR47429">
    <property type="entry name" value="PROTEIN TWIN LOV 1"/>
    <property type="match status" value="1"/>
</dbReference>
<keyword evidence="7" id="KW-1185">Reference proteome</keyword>
<keyword evidence="6" id="KW-0418">Kinase</keyword>
<gene>
    <name evidence="6" type="ORF">ROE7235_02794</name>
</gene>
<dbReference type="PROSITE" id="PS50112">
    <property type="entry name" value="PAS"/>
    <property type="match status" value="1"/>
</dbReference>
<dbReference type="RefSeq" id="WP_121096113.1">
    <property type="nucleotide sequence ID" value="NZ_UIHC01000035.1"/>
</dbReference>
<dbReference type="SUPFAM" id="SSF55874">
    <property type="entry name" value="ATPase domain of HSP90 chaperone/DNA topoisomerase II/histidine kinase"/>
    <property type="match status" value="1"/>
</dbReference>
<feature type="domain" description="PAC" evidence="5">
    <location>
        <begin position="85"/>
        <end position="139"/>
    </location>
</feature>
<dbReference type="PROSITE" id="PS50113">
    <property type="entry name" value="PAC"/>
    <property type="match status" value="1"/>
</dbReference>
<keyword evidence="6" id="KW-0808">Transferase</keyword>
<feature type="domain" description="PAS" evidence="4">
    <location>
        <begin position="35"/>
        <end position="60"/>
    </location>
</feature>
<keyword evidence="1" id="KW-0285">Flavoprotein</keyword>
<dbReference type="Proteomes" id="UP000272908">
    <property type="component" value="Unassembled WGS sequence"/>
</dbReference>
<dbReference type="SMART" id="SM00086">
    <property type="entry name" value="PAC"/>
    <property type="match status" value="1"/>
</dbReference>
<keyword evidence="3" id="KW-0157">Chromophore</keyword>
<dbReference type="Gene3D" id="3.30.450.20">
    <property type="entry name" value="PAS domain"/>
    <property type="match status" value="1"/>
</dbReference>
<evidence type="ECO:0000313" key="7">
    <source>
        <dbReference type="Proteomes" id="UP000272908"/>
    </source>
</evidence>
<dbReference type="NCBIfam" id="TIGR00229">
    <property type="entry name" value="sensory_box"/>
    <property type="match status" value="1"/>
</dbReference>
<dbReference type="Pfam" id="PF13426">
    <property type="entry name" value="PAS_9"/>
    <property type="match status" value="1"/>
</dbReference>
<dbReference type="Pfam" id="PF13581">
    <property type="entry name" value="HATPase_c_2"/>
    <property type="match status" value="1"/>
</dbReference>
<evidence type="ECO:0000256" key="1">
    <source>
        <dbReference type="ARBA" id="ARBA00022630"/>
    </source>
</evidence>
<organism evidence="6 7">
    <name type="scientific">Roseinatronobacter ekhonensis</name>
    <dbReference type="NCBI Taxonomy" id="254356"/>
    <lineage>
        <taxon>Bacteria</taxon>
        <taxon>Pseudomonadati</taxon>
        <taxon>Pseudomonadota</taxon>
        <taxon>Alphaproteobacteria</taxon>
        <taxon>Rhodobacterales</taxon>
        <taxon>Paracoccaceae</taxon>
        <taxon>Roseinatronobacter</taxon>
    </lineage>
</organism>
<dbReference type="CDD" id="cd00130">
    <property type="entry name" value="PAS"/>
    <property type="match status" value="1"/>
</dbReference>
<dbReference type="InterPro" id="IPR000014">
    <property type="entry name" value="PAS"/>
</dbReference>
<protein>
    <submittedName>
        <fullName evidence="6">Blue-light-activated histidine kinase 2</fullName>
        <ecNumber evidence="6">2.7.13.3</ecNumber>
    </submittedName>
</protein>
<dbReference type="SUPFAM" id="SSF55785">
    <property type="entry name" value="PYP-like sensor domain (PAS domain)"/>
    <property type="match status" value="1"/>
</dbReference>
<dbReference type="InterPro" id="IPR000700">
    <property type="entry name" value="PAS-assoc_C"/>
</dbReference>
<dbReference type="EMBL" id="UIHC01000035">
    <property type="protein sequence ID" value="SUZ33026.1"/>
    <property type="molecule type" value="Genomic_DNA"/>
</dbReference>
<evidence type="ECO:0000259" key="4">
    <source>
        <dbReference type="PROSITE" id="PS50112"/>
    </source>
</evidence>
<dbReference type="AlphaFoldDB" id="A0A3B0MYZ8"/>
<keyword evidence="2" id="KW-0288">FMN</keyword>
<name>A0A3B0MYZ8_9RHOB</name>
<dbReference type="InterPro" id="IPR003594">
    <property type="entry name" value="HATPase_dom"/>
</dbReference>